<proteinExistence type="predicted"/>
<dbReference type="RefSeq" id="WP_146785610.1">
    <property type="nucleotide sequence ID" value="NZ_BAABIO010000001.1"/>
</dbReference>
<reference evidence="1 2" key="1">
    <citation type="journal article" date="2015" name="Int. J. Syst. Evol. Microbiol.">
        <title>Flavisolibacter ginsenosidimutans sp. nov., with ginsenoside-converting activity isolated from soil used for cultivating ginseng.</title>
        <authorList>
            <person name="Zhao Y."/>
            <person name="Liu Q."/>
            <person name="Kang M.S."/>
            <person name="Jin F."/>
            <person name="Yu H."/>
            <person name="Im W.T."/>
        </authorList>
    </citation>
    <scope>NUCLEOTIDE SEQUENCE [LARGE SCALE GENOMIC DNA]</scope>
    <source>
        <strain evidence="1 2">Gsoil 636</strain>
    </source>
</reference>
<evidence type="ECO:0000313" key="1">
    <source>
        <dbReference type="EMBL" id="QEC55936.1"/>
    </source>
</evidence>
<accession>A0A5B8UHV8</accession>
<protein>
    <submittedName>
        <fullName evidence="1">Uncharacterized protein</fullName>
    </submittedName>
</protein>
<dbReference type="AlphaFoldDB" id="A0A5B8UHV8"/>
<keyword evidence="2" id="KW-1185">Reference proteome</keyword>
<evidence type="ECO:0000313" key="2">
    <source>
        <dbReference type="Proteomes" id="UP000321204"/>
    </source>
</evidence>
<organism evidence="1 2">
    <name type="scientific">Flavisolibacter ginsenosidimutans</name>
    <dbReference type="NCBI Taxonomy" id="661481"/>
    <lineage>
        <taxon>Bacteria</taxon>
        <taxon>Pseudomonadati</taxon>
        <taxon>Bacteroidota</taxon>
        <taxon>Chitinophagia</taxon>
        <taxon>Chitinophagales</taxon>
        <taxon>Chitinophagaceae</taxon>
        <taxon>Flavisolibacter</taxon>
    </lineage>
</organism>
<gene>
    <name evidence="1" type="ORF">FSB75_08515</name>
</gene>
<dbReference type="EMBL" id="CP042433">
    <property type="protein sequence ID" value="QEC55936.1"/>
    <property type="molecule type" value="Genomic_DNA"/>
</dbReference>
<dbReference type="Proteomes" id="UP000321204">
    <property type="component" value="Chromosome"/>
</dbReference>
<name>A0A5B8UHV8_9BACT</name>
<dbReference type="KEGG" id="fgg:FSB75_08515"/>
<sequence length="64" mass="6909">MCRTFRQAQSDKVWALGYGIIINAGSGYSLQAFARATPFGKRRAKGFPLLSRSLSATKHCSSAA</sequence>